<dbReference type="InterPro" id="IPR002182">
    <property type="entry name" value="NB-ARC"/>
</dbReference>
<proteinExistence type="predicted"/>
<dbReference type="Gene3D" id="3.40.50.300">
    <property type="entry name" value="P-loop containing nucleotide triphosphate hydrolases"/>
    <property type="match status" value="1"/>
</dbReference>
<dbReference type="GO" id="GO:0043531">
    <property type="term" value="F:ADP binding"/>
    <property type="evidence" value="ECO:0007669"/>
    <property type="project" value="InterPro"/>
</dbReference>
<reference evidence="3 4" key="1">
    <citation type="journal article" date="2017" name="Nat. Commun.">
        <title>Genome assembly with in vitro proximity ligation data and whole-genome triplication in lettuce.</title>
        <authorList>
            <person name="Reyes-Chin-Wo S."/>
            <person name="Wang Z."/>
            <person name="Yang X."/>
            <person name="Kozik A."/>
            <person name="Arikit S."/>
            <person name="Song C."/>
            <person name="Xia L."/>
            <person name="Froenicke L."/>
            <person name="Lavelle D.O."/>
            <person name="Truco M.J."/>
            <person name="Xia R."/>
            <person name="Zhu S."/>
            <person name="Xu C."/>
            <person name="Xu H."/>
            <person name="Xu X."/>
            <person name="Cox K."/>
            <person name="Korf I."/>
            <person name="Meyers B.C."/>
            <person name="Michelmore R.W."/>
        </authorList>
    </citation>
    <scope>NUCLEOTIDE SEQUENCE [LARGE SCALE GENOMIC DNA]</scope>
    <source>
        <strain evidence="4">cv. Salinas</strain>
        <tissue evidence="3">Seedlings</tissue>
    </source>
</reference>
<dbReference type="Pfam" id="PF00931">
    <property type="entry name" value="NB-ARC"/>
    <property type="match status" value="1"/>
</dbReference>
<dbReference type="SUPFAM" id="SSF52540">
    <property type="entry name" value="P-loop containing nucleoside triphosphate hydrolases"/>
    <property type="match status" value="1"/>
</dbReference>
<evidence type="ECO:0000313" key="4">
    <source>
        <dbReference type="Proteomes" id="UP000235145"/>
    </source>
</evidence>
<keyword evidence="1" id="KW-0433">Leucine-rich repeat</keyword>
<dbReference type="InterPro" id="IPR044974">
    <property type="entry name" value="Disease_R_plants"/>
</dbReference>
<dbReference type="Pfam" id="PF01582">
    <property type="entry name" value="TIR"/>
    <property type="match status" value="1"/>
</dbReference>
<dbReference type="SUPFAM" id="SSF52200">
    <property type="entry name" value="Toll/Interleukin receptor TIR domain"/>
    <property type="match status" value="1"/>
</dbReference>
<feature type="domain" description="TIR" evidence="2">
    <location>
        <begin position="1"/>
        <end position="126"/>
    </location>
</feature>
<dbReference type="Gene3D" id="3.40.50.10140">
    <property type="entry name" value="Toll/interleukin-1 receptor homology (TIR) domain"/>
    <property type="match status" value="1"/>
</dbReference>
<dbReference type="GO" id="GO:0006952">
    <property type="term" value="P:defense response"/>
    <property type="evidence" value="ECO:0007669"/>
    <property type="project" value="InterPro"/>
</dbReference>
<sequence>MKTARLRTFRDNDNIERGQELTPEIERAITQSRASIIICEFQMLLLILAQRRNFNHFILPIFYHVRNHRRNFEIEVTGSKRTEYKVNRWKAALTEVADLIGMIASGSEDSEVDFIAKIVDIVNYKLDMKLATPANLIGMDSRARFINSLLENEQSGDNALAICGMGEIGNHYKQSDGLLGLQKQLLRDILRGKNVSIFSVSEGTRSVEEALQVKNMFIVLDDIDEHDELSALLGTIAFHAQIKIIITTRHLDIRSWFRSISWSCRMHELELLNDHESLELLSHHAFGFQTPMEDFKELAVQLAHYCGGSPLALKGMIEFWRSSLNLLKGDSDCKIQDLNHLPHACNKELFLHIAFFFVGEYDYMMIMW</sequence>
<evidence type="ECO:0000313" key="3">
    <source>
        <dbReference type="EMBL" id="KAJ0215525.1"/>
    </source>
</evidence>
<accession>A0A9R1VZJ2</accession>
<dbReference type="EMBL" id="NBSK02000003">
    <property type="protein sequence ID" value="KAJ0215525.1"/>
    <property type="molecule type" value="Genomic_DNA"/>
</dbReference>
<protein>
    <recommendedName>
        <fullName evidence="2">TIR domain-containing protein</fullName>
    </recommendedName>
</protein>
<dbReference type="PANTHER" id="PTHR11017">
    <property type="entry name" value="LEUCINE-RICH REPEAT-CONTAINING PROTEIN"/>
    <property type="match status" value="1"/>
</dbReference>
<organism evidence="3 4">
    <name type="scientific">Lactuca sativa</name>
    <name type="common">Garden lettuce</name>
    <dbReference type="NCBI Taxonomy" id="4236"/>
    <lineage>
        <taxon>Eukaryota</taxon>
        <taxon>Viridiplantae</taxon>
        <taxon>Streptophyta</taxon>
        <taxon>Embryophyta</taxon>
        <taxon>Tracheophyta</taxon>
        <taxon>Spermatophyta</taxon>
        <taxon>Magnoliopsida</taxon>
        <taxon>eudicotyledons</taxon>
        <taxon>Gunneridae</taxon>
        <taxon>Pentapetalae</taxon>
        <taxon>asterids</taxon>
        <taxon>campanulids</taxon>
        <taxon>Asterales</taxon>
        <taxon>Asteraceae</taxon>
        <taxon>Cichorioideae</taxon>
        <taxon>Cichorieae</taxon>
        <taxon>Lactucinae</taxon>
        <taxon>Lactuca</taxon>
    </lineage>
</organism>
<dbReference type="InterPro" id="IPR000157">
    <property type="entry name" value="TIR_dom"/>
</dbReference>
<dbReference type="InterPro" id="IPR042197">
    <property type="entry name" value="Apaf_helical"/>
</dbReference>
<dbReference type="AlphaFoldDB" id="A0A9R1VZJ2"/>
<name>A0A9R1VZJ2_LACSA</name>
<dbReference type="Gene3D" id="1.10.8.430">
    <property type="entry name" value="Helical domain of apoptotic protease-activating factors"/>
    <property type="match status" value="1"/>
</dbReference>
<dbReference type="PANTHER" id="PTHR11017:SF492">
    <property type="entry name" value="TIR DOMAIN, P-LOOP CONTAINING NUCLEOSIDE TRIPHOSPHATE HYDROLASE"/>
    <property type="match status" value="1"/>
</dbReference>
<dbReference type="GO" id="GO:0007165">
    <property type="term" value="P:signal transduction"/>
    <property type="evidence" value="ECO:0007669"/>
    <property type="project" value="InterPro"/>
</dbReference>
<dbReference type="Proteomes" id="UP000235145">
    <property type="component" value="Unassembled WGS sequence"/>
</dbReference>
<evidence type="ECO:0000259" key="2">
    <source>
        <dbReference type="PROSITE" id="PS50104"/>
    </source>
</evidence>
<dbReference type="InterPro" id="IPR035897">
    <property type="entry name" value="Toll_tir_struct_dom_sf"/>
</dbReference>
<keyword evidence="4" id="KW-1185">Reference proteome</keyword>
<evidence type="ECO:0000256" key="1">
    <source>
        <dbReference type="ARBA" id="ARBA00022614"/>
    </source>
</evidence>
<gene>
    <name evidence="3" type="ORF">LSAT_V11C300146850</name>
</gene>
<dbReference type="PROSITE" id="PS50104">
    <property type="entry name" value="TIR"/>
    <property type="match status" value="1"/>
</dbReference>
<comment type="caution">
    <text evidence="3">The sequence shown here is derived from an EMBL/GenBank/DDBJ whole genome shotgun (WGS) entry which is preliminary data.</text>
</comment>
<dbReference type="InterPro" id="IPR027417">
    <property type="entry name" value="P-loop_NTPase"/>
</dbReference>